<evidence type="ECO:0000256" key="1">
    <source>
        <dbReference type="ARBA" id="ARBA00007430"/>
    </source>
</evidence>
<dbReference type="AlphaFoldDB" id="A0A099WF93"/>
<dbReference type="InterPro" id="IPR003869">
    <property type="entry name" value="Polysac_CapD-like"/>
</dbReference>
<dbReference type="CDD" id="cd05237">
    <property type="entry name" value="UDP_invert_4-6DH_SDR_e"/>
    <property type="match status" value="1"/>
</dbReference>
<dbReference type="PANTHER" id="PTHR43318">
    <property type="entry name" value="UDP-N-ACETYLGLUCOSAMINE 4,6-DEHYDRATASE"/>
    <property type="match status" value="1"/>
</dbReference>
<accession>A0A099WF93</accession>
<comment type="caution">
    <text evidence="3">The sequence shown here is derived from an EMBL/GenBank/DDBJ whole genome shotgun (WGS) entry which is preliminary data.</text>
</comment>
<gene>
    <name evidence="3" type="ORF">EP57_04825</name>
</gene>
<feature type="domain" description="Polysaccharide biosynthesis protein CapD-like" evidence="2">
    <location>
        <begin position="151"/>
        <end position="432"/>
    </location>
</feature>
<name>A0A099WF93_9LIST</name>
<dbReference type="SUPFAM" id="SSF51735">
    <property type="entry name" value="NAD(P)-binding Rossmann-fold domains"/>
    <property type="match status" value="2"/>
</dbReference>
<organism evidence="3 4">
    <name type="scientific">Listeria booriae</name>
    <dbReference type="NCBI Taxonomy" id="1552123"/>
    <lineage>
        <taxon>Bacteria</taxon>
        <taxon>Bacillati</taxon>
        <taxon>Bacillota</taxon>
        <taxon>Bacilli</taxon>
        <taxon>Bacillales</taxon>
        <taxon>Listeriaceae</taxon>
        <taxon>Listeria</taxon>
    </lineage>
</organism>
<dbReference type="STRING" id="1552123.EP57_04825"/>
<dbReference type="Pfam" id="PF02719">
    <property type="entry name" value="Polysacc_synt_2"/>
    <property type="match status" value="1"/>
</dbReference>
<dbReference type="Pfam" id="PF13727">
    <property type="entry name" value="CoA_binding_3"/>
    <property type="match status" value="1"/>
</dbReference>
<evidence type="ECO:0000313" key="3">
    <source>
        <dbReference type="EMBL" id="KGL42785.1"/>
    </source>
</evidence>
<protein>
    <recommendedName>
        <fullName evidence="2">Polysaccharide biosynthesis protein CapD-like domain-containing protein</fullName>
    </recommendedName>
</protein>
<evidence type="ECO:0000259" key="2">
    <source>
        <dbReference type="Pfam" id="PF02719"/>
    </source>
</evidence>
<dbReference type="RefSeq" id="WP_052167555.1">
    <property type="nucleotide sequence ID" value="NZ_CBCSHQ010000001.1"/>
</dbReference>
<sequence>MTNKTKNNRKVAQQVLIIGAGVAGIIVAKQLKEQPANFTPIAFLDDDTNKHKQHIIDIPVVGSIAALDSVIASHPIDLVVLAIPSLNDVKKMQFIKKCRELQLNLRIITGVNDTMFQEQAHIDVTMEQLLGREPVKLDQHQVSEQIKGSTVLVTGAGGSIGSEICRQVCSLQPEMLILLGHGENSIYAIHMELRKAFGEQVRIQPVIADIQDANRINEIMTKYRPNVVYHAAAHKHVPLMEQNPREAVKNNVLGTRNVALAAAKNYVESFILVSSDKAVNPNNVMGATKRIAEMTVQMIATQTNSHFSIVRFGNVLGSRGSVIPLFKEQIRQGGPVTVTHPEMTRYFMTIPEAAGLVIQAGGLQQGSKIYVLDMGEPIKITTLAEKLITMSGFTLQEINIAFTGIRSGDKLYEELMNEGEMYPEQIIPKVHIGRPTTFSAESITHFIETFNQLDDEILVQTIYDLVAKKKVLSVKQSEVIPHENLIRS</sequence>
<dbReference type="EMBL" id="JNFA01000011">
    <property type="protein sequence ID" value="KGL42785.1"/>
    <property type="molecule type" value="Genomic_DNA"/>
</dbReference>
<dbReference type="OrthoDB" id="9803111at2"/>
<reference evidence="3 4" key="1">
    <citation type="submission" date="2014-05" db="EMBL/GenBank/DDBJ databases">
        <title>Novel Listeriaceae from food processing environments.</title>
        <authorList>
            <person name="den Bakker H.C."/>
        </authorList>
    </citation>
    <scope>NUCLEOTIDE SEQUENCE [LARGE SCALE GENOMIC DNA]</scope>
    <source>
        <strain evidence="3 4">FSL A5-0281</strain>
    </source>
</reference>
<dbReference type="Proteomes" id="UP000029844">
    <property type="component" value="Unassembled WGS sequence"/>
</dbReference>
<dbReference type="eggNOG" id="COG1086">
    <property type="taxonomic scope" value="Bacteria"/>
</dbReference>
<dbReference type="PANTHER" id="PTHR43318:SF1">
    <property type="entry name" value="POLYSACCHARIDE BIOSYNTHESIS PROTEIN EPSC-RELATED"/>
    <property type="match status" value="1"/>
</dbReference>
<evidence type="ECO:0000313" key="4">
    <source>
        <dbReference type="Proteomes" id="UP000029844"/>
    </source>
</evidence>
<dbReference type="InterPro" id="IPR036291">
    <property type="entry name" value="NAD(P)-bd_dom_sf"/>
</dbReference>
<dbReference type="Gene3D" id="3.40.50.720">
    <property type="entry name" value="NAD(P)-binding Rossmann-like Domain"/>
    <property type="match status" value="2"/>
</dbReference>
<keyword evidence="4" id="KW-1185">Reference proteome</keyword>
<proteinExistence type="inferred from homology"/>
<dbReference type="GeneID" id="58716728"/>
<dbReference type="InterPro" id="IPR051203">
    <property type="entry name" value="Polysaccharide_Synthase-Rel"/>
</dbReference>
<comment type="similarity">
    <text evidence="1">Belongs to the polysaccharide synthase family.</text>
</comment>